<dbReference type="OrthoDB" id="9790710at2"/>
<evidence type="ECO:0000256" key="1">
    <source>
        <dbReference type="ARBA" id="ARBA00021292"/>
    </source>
</evidence>
<dbReference type="Gene3D" id="3.40.50.2000">
    <property type="entry name" value="Glycogen Phosphorylase B"/>
    <property type="match status" value="2"/>
</dbReference>
<keyword evidence="8" id="KW-1185">Reference proteome</keyword>
<dbReference type="PANTHER" id="PTHR12526:SF600">
    <property type="entry name" value="GLYCOSYL TRANSFERASE GROUP 1"/>
    <property type="match status" value="1"/>
</dbReference>
<dbReference type="CDD" id="cd03801">
    <property type="entry name" value="GT4_PimA-like"/>
    <property type="match status" value="1"/>
</dbReference>
<reference evidence="7 8" key="1">
    <citation type="submission" date="2017-09" db="EMBL/GenBank/DDBJ databases">
        <authorList>
            <person name="Lee N."/>
            <person name="Cho B.-K."/>
        </authorList>
    </citation>
    <scope>NUCLEOTIDE SEQUENCE [LARGE SCALE GENOMIC DNA]</scope>
    <source>
        <strain evidence="7 8">ATCC 27467</strain>
    </source>
</reference>
<feature type="domain" description="Glycosyltransferase subfamily 4-like N-terminal" evidence="5">
    <location>
        <begin position="264"/>
        <end position="410"/>
    </location>
</feature>
<dbReference type="Pfam" id="PF13439">
    <property type="entry name" value="Glyco_transf_4"/>
    <property type="match status" value="1"/>
</dbReference>
<keyword evidence="2" id="KW-0328">Glycosyltransferase</keyword>
<dbReference type="GO" id="GO:0016757">
    <property type="term" value="F:glycosyltransferase activity"/>
    <property type="evidence" value="ECO:0007669"/>
    <property type="project" value="UniProtKB-KW"/>
</dbReference>
<dbReference type="AlphaFoldDB" id="A0A5P2UH65"/>
<proteinExistence type="predicted"/>
<gene>
    <name evidence="7" type="ORF">CP968_01230</name>
</gene>
<evidence type="ECO:0000256" key="3">
    <source>
        <dbReference type="ARBA" id="ARBA00022679"/>
    </source>
</evidence>
<keyword evidence="3 7" id="KW-0808">Transferase</keyword>
<feature type="region of interest" description="Disordered" evidence="4">
    <location>
        <begin position="1"/>
        <end position="243"/>
    </location>
</feature>
<accession>A0A5P2UH65</accession>
<dbReference type="InterPro" id="IPR028098">
    <property type="entry name" value="Glyco_trans_4-like_N"/>
</dbReference>
<sequence>MTGSHGAATVGRVRNPAQGTARSPRRTCGGPSGQWACPTHPRRHRRRRVAVGYARSPPGLRIPSYRSRPACSGNRPRPPGEGDVAAHPALRLTGSVSDRFLSGRRREGSTRRRRSSAPAVLYRLPVPRPSRARGGPVRRKPDGRNGRKATLGKPGTTQHDASSSGPSVPSQAKPRSGGCTAVTTSPRAPPLQAAGPLPRHLPGNDRRRGPSRGVARGSDAHHAPPSPVRRPSARTRRPGRTGLGRMRIAYLHGGGIPSPFANGVHVMRMCDAFAAAGHEVTLYSVPGTDEDPYAYYGVRHRFPIRLVACPDYTPSGYRKRAETVRALVADGPTPDLVYGRDPYALTALGDLTPLVYEIHQLREDLSPAGTEEALLATPSLVRVVAITHALARDVRDKYAALGPLPIVVAPDCADPPGPAPAGTLPLPGRPDALRVGYVGHLYDGRGIELVLDLAERFPALDFHLVGGTDEDRTRWQEACRSPHVYFHGHRPPSELARYYARFDIVLAPYERKVYTWGRLGETGRWASPMKVFEYMSHGCPMIASDLPVLREVLQDRVNCLLRPPEDPEAWAGALNELAATPALRRQLGAEGQRQVRERYTWRRRADTVLAGLGAQETAHPGPAA</sequence>
<dbReference type="PANTHER" id="PTHR12526">
    <property type="entry name" value="GLYCOSYLTRANSFERASE"/>
    <property type="match status" value="1"/>
</dbReference>
<evidence type="ECO:0000259" key="5">
    <source>
        <dbReference type="Pfam" id="PF13439"/>
    </source>
</evidence>
<evidence type="ECO:0000256" key="4">
    <source>
        <dbReference type="SAM" id="MobiDB-lite"/>
    </source>
</evidence>
<feature type="compositionally biased region" description="Basic residues" evidence="4">
    <location>
        <begin position="40"/>
        <end position="49"/>
    </location>
</feature>
<dbReference type="InterPro" id="IPR055259">
    <property type="entry name" value="YkvP/CgeB_Glyco_trans-like"/>
</dbReference>
<name>A0A5P2UH65_9ACTN</name>
<feature type="compositionally biased region" description="Polar residues" evidence="4">
    <location>
        <begin position="155"/>
        <end position="170"/>
    </location>
</feature>
<evidence type="ECO:0000259" key="6">
    <source>
        <dbReference type="Pfam" id="PF13524"/>
    </source>
</evidence>
<evidence type="ECO:0000313" key="8">
    <source>
        <dbReference type="Proteomes" id="UP000326831"/>
    </source>
</evidence>
<dbReference type="Pfam" id="PF13524">
    <property type="entry name" value="Glyco_trans_1_2"/>
    <property type="match status" value="1"/>
</dbReference>
<evidence type="ECO:0000313" key="7">
    <source>
        <dbReference type="EMBL" id="QEU77111.1"/>
    </source>
</evidence>
<organism evidence="7 8">
    <name type="scientific">Streptomyces subrutilus</name>
    <dbReference type="NCBI Taxonomy" id="36818"/>
    <lineage>
        <taxon>Bacteria</taxon>
        <taxon>Bacillati</taxon>
        <taxon>Actinomycetota</taxon>
        <taxon>Actinomycetes</taxon>
        <taxon>Kitasatosporales</taxon>
        <taxon>Streptomycetaceae</taxon>
        <taxon>Streptomyces</taxon>
    </lineage>
</organism>
<dbReference type="Proteomes" id="UP000326831">
    <property type="component" value="Chromosome"/>
</dbReference>
<dbReference type="KEGG" id="ssub:CP968_01230"/>
<evidence type="ECO:0000256" key="2">
    <source>
        <dbReference type="ARBA" id="ARBA00022676"/>
    </source>
</evidence>
<dbReference type="SUPFAM" id="SSF53756">
    <property type="entry name" value="UDP-Glycosyltransferase/glycogen phosphorylase"/>
    <property type="match status" value="1"/>
</dbReference>
<dbReference type="EMBL" id="CP023701">
    <property type="protein sequence ID" value="QEU77111.1"/>
    <property type="molecule type" value="Genomic_DNA"/>
</dbReference>
<protein>
    <recommendedName>
        <fullName evidence="1">D-inositol 3-phosphate glycosyltransferase</fullName>
    </recommendedName>
</protein>
<feature type="domain" description="Spore protein YkvP/CgeB glycosyl transferase-like" evidence="6">
    <location>
        <begin position="450"/>
        <end position="610"/>
    </location>
</feature>